<feature type="domain" description="Potassium channel" evidence="3">
    <location>
        <begin position="146"/>
        <end position="229"/>
    </location>
</feature>
<evidence type="ECO:0000313" key="4">
    <source>
        <dbReference type="EMBL" id="REF36708.1"/>
    </source>
</evidence>
<organism evidence="4 5">
    <name type="scientific">Thermasporomyces composti</name>
    <dbReference type="NCBI Taxonomy" id="696763"/>
    <lineage>
        <taxon>Bacteria</taxon>
        <taxon>Bacillati</taxon>
        <taxon>Actinomycetota</taxon>
        <taxon>Actinomycetes</taxon>
        <taxon>Propionibacteriales</taxon>
        <taxon>Nocardioidaceae</taxon>
        <taxon>Thermasporomyces</taxon>
    </lineage>
</organism>
<evidence type="ECO:0000256" key="1">
    <source>
        <dbReference type="SAM" id="MobiDB-lite"/>
    </source>
</evidence>
<keyword evidence="2" id="KW-0812">Transmembrane</keyword>
<keyword evidence="5" id="KW-1185">Reference proteome</keyword>
<feature type="transmembrane region" description="Helical" evidence="2">
    <location>
        <begin position="53"/>
        <end position="71"/>
    </location>
</feature>
<dbReference type="InterPro" id="IPR013099">
    <property type="entry name" value="K_chnl_dom"/>
</dbReference>
<feature type="transmembrane region" description="Helical" evidence="2">
    <location>
        <begin position="29"/>
        <end position="47"/>
    </location>
</feature>
<dbReference type="Gene3D" id="1.10.287.70">
    <property type="match status" value="1"/>
</dbReference>
<feature type="transmembrane region" description="Helical" evidence="2">
    <location>
        <begin position="139"/>
        <end position="159"/>
    </location>
</feature>
<sequence>MSTGGENAPVSPRGGSTGAHGRNAQRQRVVAFSWLLGGLLVTYALVITTGERLLGSFARTVALALVLLAALRIRRLSRGRTGAIAVVSAAAVVVAALATAFARGTVLTVLTASTTLALVTVTSSLVIRYLMVRRARVDLATVLGVLCIYLLIAMLFSSLHEIGGALVAPYLGGTSAPPSPGDCLYYSVITITTVGIGDIGPVSNLARMVTVLEAVVGQLYLVSVVAAVVSGWRPGVHRGAA</sequence>
<dbReference type="Pfam" id="PF07885">
    <property type="entry name" value="Ion_trans_2"/>
    <property type="match status" value="1"/>
</dbReference>
<accession>A0A3D9V4N7</accession>
<protein>
    <submittedName>
        <fullName evidence="4">Ion channel</fullName>
    </submittedName>
</protein>
<dbReference type="AlphaFoldDB" id="A0A3D9V4N7"/>
<feature type="region of interest" description="Disordered" evidence="1">
    <location>
        <begin position="1"/>
        <end position="22"/>
    </location>
</feature>
<keyword evidence="2" id="KW-0472">Membrane</keyword>
<proteinExistence type="predicted"/>
<dbReference type="EMBL" id="QTUC01000001">
    <property type="protein sequence ID" value="REF36708.1"/>
    <property type="molecule type" value="Genomic_DNA"/>
</dbReference>
<feature type="transmembrane region" description="Helical" evidence="2">
    <location>
        <begin position="107"/>
        <end position="127"/>
    </location>
</feature>
<feature type="transmembrane region" description="Helical" evidence="2">
    <location>
        <begin position="211"/>
        <end position="232"/>
    </location>
</feature>
<feature type="transmembrane region" description="Helical" evidence="2">
    <location>
        <begin position="83"/>
        <end position="101"/>
    </location>
</feature>
<evidence type="ECO:0000259" key="3">
    <source>
        <dbReference type="Pfam" id="PF07885"/>
    </source>
</evidence>
<name>A0A3D9V4N7_THECX</name>
<evidence type="ECO:0000256" key="2">
    <source>
        <dbReference type="SAM" id="Phobius"/>
    </source>
</evidence>
<evidence type="ECO:0000313" key="5">
    <source>
        <dbReference type="Proteomes" id="UP000256485"/>
    </source>
</evidence>
<comment type="caution">
    <text evidence="4">The sequence shown here is derived from an EMBL/GenBank/DDBJ whole genome shotgun (WGS) entry which is preliminary data.</text>
</comment>
<gene>
    <name evidence="4" type="ORF">DFJ64_2128</name>
</gene>
<keyword evidence="2" id="KW-1133">Transmembrane helix</keyword>
<dbReference type="OrthoDB" id="9799090at2"/>
<reference evidence="4 5" key="1">
    <citation type="submission" date="2018-08" db="EMBL/GenBank/DDBJ databases">
        <title>Sequencing the genomes of 1000 actinobacteria strains.</title>
        <authorList>
            <person name="Klenk H.-P."/>
        </authorList>
    </citation>
    <scope>NUCLEOTIDE SEQUENCE [LARGE SCALE GENOMIC DNA]</scope>
    <source>
        <strain evidence="4 5">DSM 22891</strain>
    </source>
</reference>
<dbReference type="SUPFAM" id="SSF81324">
    <property type="entry name" value="Voltage-gated potassium channels"/>
    <property type="match status" value="1"/>
</dbReference>
<dbReference type="Proteomes" id="UP000256485">
    <property type="component" value="Unassembled WGS sequence"/>
</dbReference>